<feature type="region of interest" description="Disordered" evidence="1">
    <location>
        <begin position="27"/>
        <end position="79"/>
    </location>
</feature>
<dbReference type="Proteomes" id="UP000460715">
    <property type="component" value="Unassembled WGS sequence"/>
</dbReference>
<name>A0A845BCG5_9PROT</name>
<dbReference type="InterPro" id="IPR019632">
    <property type="entry name" value="DUF2497"/>
</dbReference>
<dbReference type="EMBL" id="SNVJ01000008">
    <property type="protein sequence ID" value="MXP63830.1"/>
    <property type="molecule type" value="Genomic_DNA"/>
</dbReference>
<keyword evidence="3" id="KW-1185">Reference proteome</keyword>
<dbReference type="RefSeq" id="WP_160936963.1">
    <property type="nucleotide sequence ID" value="NZ_SNVJ01000008.1"/>
</dbReference>
<protein>
    <submittedName>
        <fullName evidence="2">DUF2497 domain-containing protein</fullName>
    </submittedName>
</protein>
<feature type="compositionally biased region" description="Low complexity" evidence="1">
    <location>
        <begin position="56"/>
        <end position="67"/>
    </location>
</feature>
<gene>
    <name evidence="2" type="ORF">E0493_10760</name>
</gene>
<accession>A0A845BCG5</accession>
<dbReference type="Pfam" id="PF10691">
    <property type="entry name" value="DUF2497"/>
    <property type="match status" value="1"/>
</dbReference>
<sequence length="148" mass="15629">MAGSPSGSPDPSMEEILASIRQILNEDELQGARNPPLELTEDMLVRPALPAPGPETSPSSPEPQAASKPDEAPASQARAMLAALEGLAQAVARDPQAGLRRSGGPSIEDVVREELRPLLKAWLDEHLPAIVEQHVKAEIARVTGQNPG</sequence>
<reference evidence="2 3" key="1">
    <citation type="submission" date="2019-03" db="EMBL/GenBank/DDBJ databases">
        <title>Roseomonas sp. a novel Roseomonas species isolated from Sea whip Gorgonian.</title>
        <authorList>
            <person name="Li F."/>
            <person name="Pan X."/>
            <person name="Huang S."/>
            <person name="Li Z."/>
            <person name="Meng B."/>
        </authorList>
    </citation>
    <scope>NUCLEOTIDE SEQUENCE [LARGE SCALE GENOMIC DNA]</scope>
    <source>
        <strain evidence="2 3">M0104</strain>
    </source>
</reference>
<dbReference type="AlphaFoldDB" id="A0A845BCG5"/>
<proteinExistence type="predicted"/>
<comment type="caution">
    <text evidence="2">The sequence shown here is derived from an EMBL/GenBank/DDBJ whole genome shotgun (WGS) entry which is preliminary data.</text>
</comment>
<evidence type="ECO:0000313" key="3">
    <source>
        <dbReference type="Proteomes" id="UP000460715"/>
    </source>
</evidence>
<organism evidence="2 3">
    <name type="scientific">Teichococcus coralli</name>
    <dbReference type="NCBI Taxonomy" id="2545983"/>
    <lineage>
        <taxon>Bacteria</taxon>
        <taxon>Pseudomonadati</taxon>
        <taxon>Pseudomonadota</taxon>
        <taxon>Alphaproteobacteria</taxon>
        <taxon>Acetobacterales</taxon>
        <taxon>Roseomonadaceae</taxon>
        <taxon>Roseomonas</taxon>
    </lineage>
</organism>
<evidence type="ECO:0000313" key="2">
    <source>
        <dbReference type="EMBL" id="MXP63830.1"/>
    </source>
</evidence>
<dbReference type="OrthoDB" id="7189469at2"/>
<evidence type="ECO:0000256" key="1">
    <source>
        <dbReference type="SAM" id="MobiDB-lite"/>
    </source>
</evidence>